<proteinExistence type="predicted"/>
<evidence type="ECO:0000313" key="1">
    <source>
        <dbReference type="EMBL" id="CZT40269.1"/>
    </source>
</evidence>
<name>A0A1E1LUH2_RHYSE</name>
<keyword evidence="2" id="KW-1185">Reference proteome</keyword>
<accession>A0A1E1LUH2</accession>
<organism evidence="1 2">
    <name type="scientific">Rhynchosporium secalis</name>
    <name type="common">Barley scald fungus</name>
    <dbReference type="NCBI Taxonomy" id="38038"/>
    <lineage>
        <taxon>Eukaryota</taxon>
        <taxon>Fungi</taxon>
        <taxon>Dikarya</taxon>
        <taxon>Ascomycota</taxon>
        <taxon>Pezizomycotina</taxon>
        <taxon>Leotiomycetes</taxon>
        <taxon>Helotiales</taxon>
        <taxon>Ploettnerulaceae</taxon>
        <taxon>Rhynchosporium</taxon>
    </lineage>
</organism>
<dbReference type="AlphaFoldDB" id="A0A1E1LUH2"/>
<gene>
    <name evidence="1" type="ORF">RSE6_00138</name>
</gene>
<dbReference type="Proteomes" id="UP000177625">
    <property type="component" value="Unassembled WGS sequence"/>
</dbReference>
<sequence length="137" mass="15557">MLGTYGIQCPSNRAGCEILKDEDDDDERKKKKNEEKGARSALYGRCRSWAGTTQLSMYAGRFGSNESYSVHISAFLYQSEDNDCTYTTKFYEGTTRLSVSEKHGCSRRYLAIRECQSHETTPELALNLRANLLKFVS</sequence>
<reference evidence="2" key="1">
    <citation type="submission" date="2016-03" db="EMBL/GenBank/DDBJ databases">
        <authorList>
            <person name="Guldener U."/>
        </authorList>
    </citation>
    <scope>NUCLEOTIDE SEQUENCE [LARGE SCALE GENOMIC DNA]</scope>
</reference>
<protein>
    <submittedName>
        <fullName evidence="1">Uncharacterized protein</fullName>
    </submittedName>
</protein>
<evidence type="ECO:0000313" key="2">
    <source>
        <dbReference type="Proteomes" id="UP000177625"/>
    </source>
</evidence>
<dbReference type="EMBL" id="FJVC01000002">
    <property type="protein sequence ID" value="CZT40269.1"/>
    <property type="molecule type" value="Genomic_DNA"/>
</dbReference>